<dbReference type="EMBL" id="AWFF01000030">
    <property type="protein sequence ID" value="KCZ55421.1"/>
    <property type="molecule type" value="Genomic_DNA"/>
</dbReference>
<sequence length="157" mass="17018">MSASRARVEKSAKAFRSIGEAASELGLETHVIRYWESKFTRDVRPVKRGDGRRMFRPQDLEALRAIQILVHEKGLTLKGAKALLAEQGVPAVLAGEATLGASAPSPARELQKSVAEAFDAKIEDTAATGSRERLEDALVGLTDLKARLDAVRQKRAA</sequence>
<organism evidence="2 3">
    <name type="scientific">Hyphomonas beringensis</name>
    <dbReference type="NCBI Taxonomy" id="1280946"/>
    <lineage>
        <taxon>Bacteria</taxon>
        <taxon>Pseudomonadati</taxon>
        <taxon>Pseudomonadota</taxon>
        <taxon>Alphaproteobacteria</taxon>
        <taxon>Hyphomonadales</taxon>
        <taxon>Hyphomonadaceae</taxon>
        <taxon>Hyphomonas</taxon>
    </lineage>
</organism>
<proteinExistence type="predicted"/>
<dbReference type="Gene3D" id="1.10.1660.10">
    <property type="match status" value="1"/>
</dbReference>
<evidence type="ECO:0000259" key="1">
    <source>
        <dbReference type="SMART" id="SM00422"/>
    </source>
</evidence>
<feature type="domain" description="HTH merR-type" evidence="1">
    <location>
        <begin position="17"/>
        <end position="87"/>
    </location>
</feature>
<protein>
    <recommendedName>
        <fullName evidence="1">HTH merR-type domain-containing protein</fullName>
    </recommendedName>
</protein>
<dbReference type="PATRIC" id="fig|1280946.3.peg.1171"/>
<evidence type="ECO:0000313" key="2">
    <source>
        <dbReference type="EMBL" id="KCZ55421.1"/>
    </source>
</evidence>
<dbReference type="InterPro" id="IPR000551">
    <property type="entry name" value="MerR-type_HTH_dom"/>
</dbReference>
<dbReference type="OrthoDB" id="9810140at2"/>
<dbReference type="Proteomes" id="UP000027037">
    <property type="component" value="Unassembled WGS sequence"/>
</dbReference>
<dbReference type="Pfam" id="PF13411">
    <property type="entry name" value="MerR_1"/>
    <property type="match status" value="1"/>
</dbReference>
<dbReference type="STRING" id="1280946.HY29_11900"/>
<comment type="caution">
    <text evidence="2">The sequence shown here is derived from an EMBL/GenBank/DDBJ whole genome shotgun (WGS) entry which is preliminary data.</text>
</comment>
<accession>A0A062U4Z3</accession>
<name>A0A062U4Z3_9PROT</name>
<dbReference type="CDD" id="cd04765">
    <property type="entry name" value="HTH_MlrA-like_sg2"/>
    <property type="match status" value="1"/>
</dbReference>
<gene>
    <name evidence="2" type="ORF">HY29_11900</name>
</gene>
<keyword evidence="3" id="KW-1185">Reference proteome</keyword>
<dbReference type="SMART" id="SM00422">
    <property type="entry name" value="HTH_MERR"/>
    <property type="match status" value="1"/>
</dbReference>
<dbReference type="InterPro" id="IPR009061">
    <property type="entry name" value="DNA-bd_dom_put_sf"/>
</dbReference>
<dbReference type="AlphaFoldDB" id="A0A062U4Z3"/>
<evidence type="ECO:0000313" key="3">
    <source>
        <dbReference type="Proteomes" id="UP000027037"/>
    </source>
</evidence>
<dbReference type="GO" id="GO:0003677">
    <property type="term" value="F:DNA binding"/>
    <property type="evidence" value="ECO:0007669"/>
    <property type="project" value="InterPro"/>
</dbReference>
<dbReference type="eggNOG" id="COG0789">
    <property type="taxonomic scope" value="Bacteria"/>
</dbReference>
<dbReference type="RefSeq" id="WP_034794037.1">
    <property type="nucleotide sequence ID" value="NZ_AWFF01000030.1"/>
</dbReference>
<reference evidence="2 3" key="1">
    <citation type="journal article" date="2014" name="Antonie Van Leeuwenhoek">
        <title>Hyphomonas beringensis sp. nov. and Hyphomonas chukchiensis sp. nov., isolated from surface seawater of the Bering Sea and Chukchi Sea.</title>
        <authorList>
            <person name="Li C."/>
            <person name="Lai Q."/>
            <person name="Li G."/>
            <person name="Dong C."/>
            <person name="Wang J."/>
            <person name="Liao Y."/>
            <person name="Shao Z."/>
        </authorList>
    </citation>
    <scope>NUCLEOTIDE SEQUENCE [LARGE SCALE GENOMIC DNA]</scope>
    <source>
        <strain evidence="2 3">25B14_1</strain>
    </source>
</reference>
<dbReference type="SUPFAM" id="SSF46955">
    <property type="entry name" value="Putative DNA-binding domain"/>
    <property type="match status" value="1"/>
</dbReference>
<dbReference type="GO" id="GO:0006355">
    <property type="term" value="P:regulation of DNA-templated transcription"/>
    <property type="evidence" value="ECO:0007669"/>
    <property type="project" value="InterPro"/>
</dbReference>